<dbReference type="PANTHER" id="PTHR10887">
    <property type="entry name" value="DNA2/NAM7 HELICASE FAMILY"/>
    <property type="match status" value="1"/>
</dbReference>
<name>A0ABQ8GSC2_9PEZI</name>
<proteinExistence type="predicted"/>
<dbReference type="Proteomes" id="UP000774617">
    <property type="component" value="Unassembled WGS sequence"/>
</dbReference>
<protein>
    <submittedName>
        <fullName evidence="3">AAA domain-containing protein</fullName>
    </submittedName>
</protein>
<evidence type="ECO:0000259" key="2">
    <source>
        <dbReference type="Pfam" id="PF13086"/>
    </source>
</evidence>
<evidence type="ECO:0000313" key="3">
    <source>
        <dbReference type="EMBL" id="KAH7063226.1"/>
    </source>
</evidence>
<evidence type="ECO:0000256" key="1">
    <source>
        <dbReference type="SAM" id="MobiDB-lite"/>
    </source>
</evidence>
<dbReference type="InterPro" id="IPR045055">
    <property type="entry name" value="DNA2/NAM7-like"/>
</dbReference>
<comment type="caution">
    <text evidence="3">The sequence shown here is derived from an EMBL/GenBank/DDBJ whole genome shotgun (WGS) entry which is preliminary data.</text>
</comment>
<dbReference type="EMBL" id="JAGTJR010000002">
    <property type="protein sequence ID" value="KAH7063226.1"/>
    <property type="molecule type" value="Genomic_DNA"/>
</dbReference>
<dbReference type="InterPro" id="IPR041677">
    <property type="entry name" value="DNA2/NAM7_AAA_11"/>
</dbReference>
<organism evidence="3 4">
    <name type="scientific">Macrophomina phaseolina</name>
    <dbReference type="NCBI Taxonomy" id="35725"/>
    <lineage>
        <taxon>Eukaryota</taxon>
        <taxon>Fungi</taxon>
        <taxon>Dikarya</taxon>
        <taxon>Ascomycota</taxon>
        <taxon>Pezizomycotina</taxon>
        <taxon>Dothideomycetes</taxon>
        <taxon>Dothideomycetes incertae sedis</taxon>
        <taxon>Botryosphaeriales</taxon>
        <taxon>Botryosphaeriaceae</taxon>
        <taxon>Macrophomina</taxon>
    </lineage>
</organism>
<sequence length="971" mass="109345">MPDTAATEHPIEQPVEQSPHANMEVISFPLEFKPMKTFGPQFNSMVWAVAGAIAEINSFDVTDAQTFKYRQYTLYHELMDYFSDHAFDQFIGEAFDEQDKMKLRDHSYARRIHAQALILFYEEQVGKEYRCRLLAHHDAQSFQYEIIWLLGAADNSSTPTMSLLVHPDGHWEPVVTVRDSSDVSDGGIPLSQDDPLLASDPRVTGHPPNTAESEQFEDRWKDALTKQKATETSTLVHLYHPKRNNSDWSAVKAMHHRSCHLVVTGKDGVETLLPARDPGAGVDERSINLSVSFGSVALAPFIEIRTIVYRKARVGSDDVFRGFLRFPFKKLLRPKAASSDTEDIEYAFRQGISDFKVDPDSLDGAFIISFGYESAVASGLVPRPDVGLVNSELDLINHLRRLATPTSRVTLKLRVQLLEAEKIAKAAGCCLDYLTFLHGFHALDPLQPHYHQYLPNKDEVRAQVGAMIGIYQRLLAGSPHMRVKSHAEFMDPLEAEFQFTDHFARFVQYGKSVVALLRLKDRSNMFDPRHLLEPGTEVILKWKAPRHGDKEQSVLFFVIDDVLSFPDTDLVLVAKRKDVRYFGSDAVKPTLVARTNFHTVELNVIVNRITYRRRIDAVHEMWRLQSSFKKFWPALLNHSPYELPETRTFDLAGTDNDSVDSAIKSATHSPSKLLNNDQKEMLEGMRVLKGHIQLTQAPGGMGKTLAEVLMAWVYYQVGMCALLTAPTNAAVNVICERYAKMFPKAPQPGRGPTKHTDDNDLVDSDEVLMMELLSEAKKLHRNTRGAASNDLLSLALDAATHSRFVVKSHYTCSQDSEANKPELEGVEVDMVAELKGFYEKSQDPTQPPVQEWAEEDQRHYRQALEHVQKEVILRAPLIACTTSSSGQKIVRQNIGQRFKGLAVLIDEASRDREADTMVPLTKLSQMPLAVHLIGDINQGLPVHISNCNCNEFADRGKMSPYGHSPHPIIYT</sequence>
<feature type="region of interest" description="Disordered" evidence="1">
    <location>
        <begin position="181"/>
        <end position="217"/>
    </location>
</feature>
<accession>A0ABQ8GSC2</accession>
<dbReference type="InterPro" id="IPR027417">
    <property type="entry name" value="P-loop_NTPase"/>
</dbReference>
<feature type="domain" description="DNA2/NAM7 helicase helicase" evidence="2">
    <location>
        <begin position="674"/>
        <end position="945"/>
    </location>
</feature>
<gene>
    <name evidence="3" type="ORF">B0J12DRAFT_758432</name>
</gene>
<evidence type="ECO:0000313" key="4">
    <source>
        <dbReference type="Proteomes" id="UP000774617"/>
    </source>
</evidence>
<reference evidence="3 4" key="1">
    <citation type="journal article" date="2021" name="Nat. Commun.">
        <title>Genetic determinants of endophytism in the Arabidopsis root mycobiome.</title>
        <authorList>
            <person name="Mesny F."/>
            <person name="Miyauchi S."/>
            <person name="Thiergart T."/>
            <person name="Pickel B."/>
            <person name="Atanasova L."/>
            <person name="Karlsson M."/>
            <person name="Huettel B."/>
            <person name="Barry K.W."/>
            <person name="Haridas S."/>
            <person name="Chen C."/>
            <person name="Bauer D."/>
            <person name="Andreopoulos W."/>
            <person name="Pangilinan J."/>
            <person name="LaButti K."/>
            <person name="Riley R."/>
            <person name="Lipzen A."/>
            <person name="Clum A."/>
            <person name="Drula E."/>
            <person name="Henrissat B."/>
            <person name="Kohler A."/>
            <person name="Grigoriev I.V."/>
            <person name="Martin F.M."/>
            <person name="Hacquard S."/>
        </authorList>
    </citation>
    <scope>NUCLEOTIDE SEQUENCE [LARGE SCALE GENOMIC DNA]</scope>
    <source>
        <strain evidence="3 4">MPI-SDFR-AT-0080</strain>
    </source>
</reference>
<keyword evidence="4" id="KW-1185">Reference proteome</keyword>
<dbReference type="PANTHER" id="PTHR10887:SF495">
    <property type="entry name" value="HELICASE SENATAXIN ISOFORM X1-RELATED"/>
    <property type="match status" value="1"/>
</dbReference>
<dbReference type="SUPFAM" id="SSF52540">
    <property type="entry name" value="P-loop containing nucleoside triphosphate hydrolases"/>
    <property type="match status" value="1"/>
</dbReference>
<dbReference type="Gene3D" id="3.40.50.300">
    <property type="entry name" value="P-loop containing nucleotide triphosphate hydrolases"/>
    <property type="match status" value="1"/>
</dbReference>
<dbReference type="Pfam" id="PF13086">
    <property type="entry name" value="AAA_11"/>
    <property type="match status" value="1"/>
</dbReference>